<evidence type="ECO:0000313" key="3">
    <source>
        <dbReference type="Proteomes" id="UP000663879"/>
    </source>
</evidence>
<evidence type="ECO:0000313" key="2">
    <source>
        <dbReference type="EMBL" id="CAF0918434.1"/>
    </source>
</evidence>
<sequence>MDFYITLTSGPTKHKPDYETTWSVQGNDQDDNTVELDDSQIEEKNDPTHQEKIIKEIFVPDRPTLLGVCDLKDELMRFSMEYEDRNRQRDVQQEEQEEETMEQIDEPHQIVVMVKIIWEELREKQDRYGVSYNEAEMTKNQARNEMMDELCCFDPSYNLYRSQMID</sequence>
<reference evidence="2" key="1">
    <citation type="submission" date="2021-02" db="EMBL/GenBank/DDBJ databases">
        <authorList>
            <person name="Nowell W R."/>
        </authorList>
    </citation>
    <scope>NUCLEOTIDE SEQUENCE</scope>
    <source>
        <strain evidence="2">Ploen Becks lab</strain>
    </source>
</reference>
<gene>
    <name evidence="2" type="ORF">OXX778_LOCUS12270</name>
</gene>
<comment type="caution">
    <text evidence="2">The sequence shown here is derived from an EMBL/GenBank/DDBJ whole genome shotgun (WGS) entry which is preliminary data.</text>
</comment>
<organism evidence="2 3">
    <name type="scientific">Brachionus calyciflorus</name>
    <dbReference type="NCBI Taxonomy" id="104777"/>
    <lineage>
        <taxon>Eukaryota</taxon>
        <taxon>Metazoa</taxon>
        <taxon>Spiralia</taxon>
        <taxon>Gnathifera</taxon>
        <taxon>Rotifera</taxon>
        <taxon>Eurotatoria</taxon>
        <taxon>Monogononta</taxon>
        <taxon>Pseudotrocha</taxon>
        <taxon>Ploima</taxon>
        <taxon>Brachionidae</taxon>
        <taxon>Brachionus</taxon>
    </lineage>
</organism>
<feature type="region of interest" description="Disordered" evidence="1">
    <location>
        <begin position="7"/>
        <end position="33"/>
    </location>
</feature>
<dbReference type="Proteomes" id="UP000663879">
    <property type="component" value="Unassembled WGS sequence"/>
</dbReference>
<evidence type="ECO:0000256" key="1">
    <source>
        <dbReference type="SAM" id="MobiDB-lite"/>
    </source>
</evidence>
<accession>A0A814AY88</accession>
<dbReference type="EMBL" id="CAJNOC010002198">
    <property type="protein sequence ID" value="CAF0918434.1"/>
    <property type="molecule type" value="Genomic_DNA"/>
</dbReference>
<proteinExistence type="predicted"/>
<feature type="compositionally biased region" description="Acidic residues" evidence="1">
    <location>
        <begin position="93"/>
        <end position="103"/>
    </location>
</feature>
<name>A0A814AY88_9BILA</name>
<feature type="region of interest" description="Disordered" evidence="1">
    <location>
        <begin position="84"/>
        <end position="103"/>
    </location>
</feature>
<keyword evidence="3" id="KW-1185">Reference proteome</keyword>
<protein>
    <submittedName>
        <fullName evidence="2">Uncharacterized protein</fullName>
    </submittedName>
</protein>
<dbReference type="AlphaFoldDB" id="A0A814AY88"/>